<dbReference type="GO" id="GO:0000993">
    <property type="term" value="F:RNA polymerase II complex binding"/>
    <property type="evidence" value="ECO:0007669"/>
    <property type="project" value="InterPro"/>
</dbReference>
<dbReference type="PROSITE" id="PS51391">
    <property type="entry name" value="CID"/>
    <property type="match status" value="1"/>
</dbReference>
<reference evidence="4" key="1">
    <citation type="submission" date="2019-09" db="EMBL/GenBank/DDBJ databases">
        <title>Draft genome information of white flower Hibiscus syriacus.</title>
        <authorList>
            <person name="Kim Y.-M."/>
        </authorList>
    </citation>
    <scope>NUCLEOTIDE SEQUENCE [LARGE SCALE GENOMIC DNA]</scope>
    <source>
        <strain evidence="4">YM2019G1</strain>
    </source>
</reference>
<evidence type="ECO:0000256" key="2">
    <source>
        <dbReference type="SAM" id="MobiDB-lite"/>
    </source>
</evidence>
<feature type="region of interest" description="Disordered" evidence="2">
    <location>
        <begin position="261"/>
        <end position="281"/>
    </location>
</feature>
<comment type="caution">
    <text evidence="4">The sequence shown here is derived from an EMBL/GenBank/DDBJ whole genome shotgun (WGS) entry which is preliminary data.</text>
</comment>
<dbReference type="GO" id="GO:0005849">
    <property type="term" value="C:mRNA cleavage factor complex"/>
    <property type="evidence" value="ECO:0007669"/>
    <property type="project" value="TreeGrafter"/>
</dbReference>
<dbReference type="Pfam" id="PF23228">
    <property type="entry name" value="zf_PCFS4"/>
    <property type="match status" value="1"/>
</dbReference>
<feature type="compositionally biased region" description="Polar residues" evidence="2">
    <location>
        <begin position="530"/>
        <end position="567"/>
    </location>
</feature>
<dbReference type="InterPro" id="IPR008942">
    <property type="entry name" value="ENTH_VHS"/>
</dbReference>
<feature type="compositionally biased region" description="Polar residues" evidence="2">
    <location>
        <begin position="502"/>
        <end position="523"/>
    </location>
</feature>
<feature type="region of interest" description="Disordered" evidence="2">
    <location>
        <begin position="325"/>
        <end position="345"/>
    </location>
</feature>
<keyword evidence="5" id="KW-1185">Reference proteome</keyword>
<evidence type="ECO:0000259" key="3">
    <source>
        <dbReference type="PROSITE" id="PS51391"/>
    </source>
</evidence>
<dbReference type="InterPro" id="IPR006569">
    <property type="entry name" value="CID_dom"/>
</dbReference>
<dbReference type="Gene3D" id="1.25.40.90">
    <property type="match status" value="1"/>
</dbReference>
<evidence type="ECO:0000313" key="4">
    <source>
        <dbReference type="EMBL" id="KAE8731095.1"/>
    </source>
</evidence>
<feature type="region of interest" description="Disordered" evidence="2">
    <location>
        <begin position="362"/>
        <end position="467"/>
    </location>
</feature>
<dbReference type="GO" id="GO:0005737">
    <property type="term" value="C:cytoplasm"/>
    <property type="evidence" value="ECO:0007669"/>
    <property type="project" value="TreeGrafter"/>
</dbReference>
<dbReference type="InterPro" id="IPR045154">
    <property type="entry name" value="PCF11-like"/>
</dbReference>
<dbReference type="InterPro" id="IPR057242">
    <property type="entry name" value="PCFS4-like"/>
</dbReference>
<feature type="domain" description="CID" evidence="3">
    <location>
        <begin position="1"/>
        <end position="119"/>
    </location>
</feature>
<dbReference type="SUPFAM" id="SSF48464">
    <property type="entry name" value="ENTH/VHS domain"/>
    <property type="match status" value="1"/>
</dbReference>
<gene>
    <name evidence="4" type="ORF">F3Y22_tig00002840pilonHSYRG00196</name>
</gene>
<dbReference type="GO" id="GO:0031124">
    <property type="term" value="P:mRNA 3'-end processing"/>
    <property type="evidence" value="ECO:0007669"/>
    <property type="project" value="InterPro"/>
</dbReference>
<dbReference type="Proteomes" id="UP000436088">
    <property type="component" value="Unassembled WGS sequence"/>
</dbReference>
<organism evidence="4 5">
    <name type="scientific">Hibiscus syriacus</name>
    <name type="common">Rose of Sharon</name>
    <dbReference type="NCBI Taxonomy" id="106335"/>
    <lineage>
        <taxon>Eukaryota</taxon>
        <taxon>Viridiplantae</taxon>
        <taxon>Streptophyta</taxon>
        <taxon>Embryophyta</taxon>
        <taxon>Tracheophyta</taxon>
        <taxon>Spermatophyta</taxon>
        <taxon>Magnoliopsida</taxon>
        <taxon>eudicotyledons</taxon>
        <taxon>Gunneridae</taxon>
        <taxon>Pentapetalae</taxon>
        <taxon>rosids</taxon>
        <taxon>malvids</taxon>
        <taxon>Malvales</taxon>
        <taxon>Malvaceae</taxon>
        <taxon>Malvoideae</taxon>
        <taxon>Hibiscus</taxon>
    </lineage>
</organism>
<evidence type="ECO:0000313" key="5">
    <source>
        <dbReference type="Proteomes" id="UP000436088"/>
    </source>
</evidence>
<dbReference type="GO" id="GO:0006369">
    <property type="term" value="P:termination of RNA polymerase II transcription"/>
    <property type="evidence" value="ECO:0007669"/>
    <property type="project" value="InterPro"/>
</dbReference>
<keyword evidence="1" id="KW-0507">mRNA processing</keyword>
<feature type="region of interest" description="Disordered" evidence="2">
    <location>
        <begin position="489"/>
        <end position="572"/>
    </location>
</feature>
<proteinExistence type="predicted"/>
<accession>A0A6A3CNN9</accession>
<name>A0A6A3CNN9_HIBSY</name>
<dbReference type="AlphaFoldDB" id="A0A6A3CNN9"/>
<dbReference type="GO" id="GO:0003729">
    <property type="term" value="F:mRNA binding"/>
    <property type="evidence" value="ECO:0007669"/>
    <property type="project" value="InterPro"/>
</dbReference>
<sequence length="794" mass="86988">MTLQVPDQKLPSLYLLDSIVKNIGRDYIKHFAARLPEKTMFSMKTLHPSTNIHIQLPPLCAQDLKLFQMLKSSLYVFCKAYRPVDPHVHQSMRHLFGTWKGVFPLPTLQVIEKELGFSPVINGSSSGTIASRPDTLSQCPPHSIHVNPKYLERQRHQQSSRQYVIDLMPYYTGFSIVLLLCDEGKGMVNDMTGTLANAKEDYERPDRAAITAGRPYGDPSVKMNNIGVTFGAYDYGFDLSQTNGGGVGRASVTEAIPSQRNGFNIKHGSQNYPASKSGNADPRLLARQNISANVSINSRKDPWTIDASEKLDFESPFCKAQSINDVGSGFDRKTSSDSLSTELKEKPSYGFRISSAWPLQESHKTDGLPAFSSSHSATIGGLPPAARSSLARIEKRPQIGSSHLEQQRFQSMGTASPPDQSPLRQHSPSPSFPSRHTHQQLQNFVEPQTHSRPPSDPNLSKFSGKLDVGSLKHSHQVSSALTSRSSYLYSLSQPPKPDHVQVESSGQTQKSLLSQSSEHSFPSGSLPAIFTSSGSASHDPIATTTNSLQVKVDQPSSVVSNAPLQTSDPERKASIPVSNLLSSLVAKGLISASKHASSPSPASVPTSCDAPRSSTMVEISFAEPATKVSVALHQSSSVEVENVIGLEFRPDVIREFHSSVMSGLLDNLPYCCSLYGLQLKLQERLNRHLEWHTMKKAEPKGSDIALRGWYALSDDWIAGKPVQLVSESTKPVNQSDMTADKVEVTVPADEEQYACMLCCQIFEDFFSQERGEWMFKGAVYLTIPLQEDGQGGST</sequence>
<feature type="compositionally biased region" description="Polar residues" evidence="2">
    <location>
        <begin position="261"/>
        <end position="278"/>
    </location>
</feature>
<protein>
    <submittedName>
        <fullName evidence="4">ENTH/VHS family protein, putative isoform 2</fullName>
    </submittedName>
</protein>
<evidence type="ECO:0000256" key="1">
    <source>
        <dbReference type="ARBA" id="ARBA00022664"/>
    </source>
</evidence>
<dbReference type="PANTHER" id="PTHR15921:SF3">
    <property type="entry name" value="PRE-MRNA CLEAVAGE COMPLEX 2 PROTEIN PCF11"/>
    <property type="match status" value="1"/>
</dbReference>
<dbReference type="PANTHER" id="PTHR15921">
    <property type="entry name" value="PRE-MRNA CLEAVAGE COMPLEX II"/>
    <property type="match status" value="1"/>
</dbReference>
<dbReference type="EMBL" id="VEPZ02000196">
    <property type="protein sequence ID" value="KAE8731095.1"/>
    <property type="molecule type" value="Genomic_DNA"/>
</dbReference>
<feature type="compositionally biased region" description="Polar residues" evidence="2">
    <location>
        <begin position="399"/>
        <end position="461"/>
    </location>
</feature>